<evidence type="ECO:0000313" key="3">
    <source>
        <dbReference type="EMBL" id="OCT46752.1"/>
    </source>
</evidence>
<evidence type="ECO:0000256" key="1">
    <source>
        <dbReference type="SAM" id="MobiDB-lite"/>
    </source>
</evidence>
<comment type="caution">
    <text evidence="3">The sequence shown here is derived from an EMBL/GenBank/DDBJ whole genome shotgun (WGS) entry which is preliminary data.</text>
</comment>
<accession>A0A1C1CE49</accession>
<gene>
    <name evidence="3" type="ORF">CLCR_02014</name>
</gene>
<feature type="domain" description="F-box" evidence="2">
    <location>
        <begin position="80"/>
        <end position="114"/>
    </location>
</feature>
<dbReference type="VEuPathDB" id="FungiDB:G647_01467"/>
<dbReference type="InterPro" id="IPR036047">
    <property type="entry name" value="F-box-like_dom_sf"/>
</dbReference>
<dbReference type="Pfam" id="PF12937">
    <property type="entry name" value="F-box-like"/>
    <property type="match status" value="1"/>
</dbReference>
<feature type="region of interest" description="Disordered" evidence="1">
    <location>
        <begin position="47"/>
        <end position="74"/>
    </location>
</feature>
<dbReference type="CDD" id="cd09917">
    <property type="entry name" value="F-box_SF"/>
    <property type="match status" value="1"/>
</dbReference>
<dbReference type="VEuPathDB" id="FungiDB:CLCR_02014"/>
<dbReference type="InterPro" id="IPR001810">
    <property type="entry name" value="F-box_dom"/>
</dbReference>
<protein>
    <recommendedName>
        <fullName evidence="2">F-box domain-containing protein</fullName>
    </recommendedName>
</protein>
<dbReference type="EMBL" id="LGRB01000015">
    <property type="protein sequence ID" value="OCT46752.1"/>
    <property type="molecule type" value="Genomic_DNA"/>
</dbReference>
<proteinExistence type="predicted"/>
<sequence>MPPRWKPQRTPTSWDPVPQHSLSLFRVPHKVGAARFAETSRVKDRAEHLTQLDLTPAATSTEHGDGRQLKPPHQPTARLAALPPEIVLEIASYLHPVDRICLALTCKSLLSCTLRTLRCTGADWVFFHDRGYSRCLHPQTPMLYERLAHGWVPKDRFRYCNHCYKILPRCPEYFKQRLRRQRKPKYDVRVACTGVSEKQWNSMSKKKRYAHLLHNWCHAEKKGDSIDYFCAYCREKMAREGRDCEMDCDLPGSCSVHCPLCLEIELTYRPPRKPWFRKALGRCCKHFWLPLELLAYWTLFCCVWGLNFGYGDARASWIFADAMDYRIYDGDWRGDTL</sequence>
<keyword evidence="4" id="KW-1185">Reference proteome</keyword>
<dbReference type="AlphaFoldDB" id="A0A1C1CE49"/>
<organism evidence="3 4">
    <name type="scientific">Cladophialophora carrionii</name>
    <dbReference type="NCBI Taxonomy" id="86049"/>
    <lineage>
        <taxon>Eukaryota</taxon>
        <taxon>Fungi</taxon>
        <taxon>Dikarya</taxon>
        <taxon>Ascomycota</taxon>
        <taxon>Pezizomycotina</taxon>
        <taxon>Eurotiomycetes</taxon>
        <taxon>Chaetothyriomycetidae</taxon>
        <taxon>Chaetothyriales</taxon>
        <taxon>Herpotrichiellaceae</taxon>
        <taxon>Cladophialophora</taxon>
    </lineage>
</organism>
<dbReference type="Proteomes" id="UP000094526">
    <property type="component" value="Unassembled WGS sequence"/>
</dbReference>
<dbReference type="SUPFAM" id="SSF81383">
    <property type="entry name" value="F-box domain"/>
    <property type="match status" value="1"/>
</dbReference>
<name>A0A1C1CE49_9EURO</name>
<reference evidence="4" key="1">
    <citation type="submission" date="2015-07" db="EMBL/GenBank/DDBJ databases">
        <authorList>
            <person name="Teixeira M.M."/>
            <person name="Souza R.C."/>
            <person name="Almeida L.G."/>
            <person name="Vicente V.A."/>
            <person name="de Hoog S."/>
            <person name="Bocca A.L."/>
            <person name="de Almeida S.R."/>
            <person name="Vasconcelos A.T."/>
            <person name="Felipe M.S."/>
        </authorList>
    </citation>
    <scope>NUCLEOTIDE SEQUENCE [LARGE SCALE GENOMIC DNA]</scope>
    <source>
        <strain evidence="4">KSF</strain>
    </source>
</reference>
<evidence type="ECO:0000259" key="2">
    <source>
        <dbReference type="Pfam" id="PF12937"/>
    </source>
</evidence>
<evidence type="ECO:0000313" key="4">
    <source>
        <dbReference type="Proteomes" id="UP000094526"/>
    </source>
</evidence>
<dbReference type="OrthoDB" id="4154756at2759"/>
<dbReference type="STRING" id="86049.A0A1C1CE49"/>